<protein>
    <submittedName>
        <fullName evidence="1">Uncharacterized protein</fullName>
    </submittedName>
</protein>
<keyword evidence="2" id="KW-1185">Reference proteome</keyword>
<dbReference type="PANTHER" id="PTHR21529">
    <property type="entry name" value="MAMMARY TURMOR VIRUS RECEPTOR HOMOLOG 1, 2 MTVR1, 2"/>
    <property type="match status" value="1"/>
</dbReference>
<proteinExistence type="predicted"/>
<comment type="caution">
    <text evidence="1">The sequence shown here is derived from an EMBL/GenBank/DDBJ whole genome shotgun (WGS) entry which is preliminary data.</text>
</comment>
<name>A0A2P6RFR5_ROSCH</name>
<organism evidence="1 2">
    <name type="scientific">Rosa chinensis</name>
    <name type="common">China rose</name>
    <dbReference type="NCBI Taxonomy" id="74649"/>
    <lineage>
        <taxon>Eukaryota</taxon>
        <taxon>Viridiplantae</taxon>
        <taxon>Streptophyta</taxon>
        <taxon>Embryophyta</taxon>
        <taxon>Tracheophyta</taxon>
        <taxon>Spermatophyta</taxon>
        <taxon>Magnoliopsida</taxon>
        <taxon>eudicotyledons</taxon>
        <taxon>Gunneridae</taxon>
        <taxon>Pentapetalae</taxon>
        <taxon>rosids</taxon>
        <taxon>fabids</taxon>
        <taxon>Rosales</taxon>
        <taxon>Rosaceae</taxon>
        <taxon>Rosoideae</taxon>
        <taxon>Rosoideae incertae sedis</taxon>
        <taxon>Rosa</taxon>
    </lineage>
</organism>
<evidence type="ECO:0000313" key="2">
    <source>
        <dbReference type="Proteomes" id="UP000238479"/>
    </source>
</evidence>
<reference evidence="1 2" key="1">
    <citation type="journal article" date="2018" name="Nat. Genet.">
        <title>The Rosa genome provides new insights in the design of modern roses.</title>
        <authorList>
            <person name="Bendahmane M."/>
        </authorList>
    </citation>
    <scope>NUCLEOTIDE SEQUENCE [LARGE SCALE GENOMIC DNA]</scope>
    <source>
        <strain evidence="2">cv. Old Blush</strain>
    </source>
</reference>
<dbReference type="AlphaFoldDB" id="A0A2P6RFR5"/>
<dbReference type="PANTHER" id="PTHR21529:SF4">
    <property type="entry name" value="TPR AND ANKYRIN REPEAT-CONTAINING PROTEIN 1"/>
    <property type="match status" value="1"/>
</dbReference>
<evidence type="ECO:0000313" key="1">
    <source>
        <dbReference type="EMBL" id="PRQ45244.1"/>
    </source>
</evidence>
<dbReference type="Proteomes" id="UP000238479">
    <property type="component" value="Chromosome 3"/>
</dbReference>
<dbReference type="STRING" id="74649.A0A2P6RFR5"/>
<dbReference type="InterPro" id="IPR039904">
    <property type="entry name" value="TRANK1"/>
</dbReference>
<dbReference type="Gramene" id="PRQ45244">
    <property type="protein sequence ID" value="PRQ45244"/>
    <property type="gene ID" value="RchiOBHm_Chr3g0488031"/>
</dbReference>
<dbReference type="EMBL" id="PDCK01000041">
    <property type="protein sequence ID" value="PRQ45244.1"/>
    <property type="molecule type" value="Genomic_DNA"/>
</dbReference>
<accession>A0A2P6RFR5</accession>
<gene>
    <name evidence="1" type="ORF">RchiOBHm_Chr3g0488031</name>
</gene>
<sequence>MKLVLHAKKRNCFYNADEDSNLAQAITAALLELDQLHSLLNIDSLLFKNAIWKVCFTHDFLNSITKVKDIVILCEVLALLTKLLSGWRQPLEDKGTLVYDGTSAQLLEKYKIKGNLNPIWTVDILQGNVHYIQIMKFWDILPFCHIPKLAKRLDIVFGNFTVDKMNHCRYKCIDRILLFQ</sequence>
<dbReference type="OMA" id="DIVILCE"/>